<sequence length="174" mass="19782">MESQCVSIIQHYSVENIINNFMDEDSVPALWEKLEKLYMAKGLTNKLYMTKQLYTLKMEEGGNLMDHINVFSGCIDQLRKVDVKLEEEDKALLLLTSLPDSYENLVTTLFSSKDTMSLEQVQVSLVSHDTQKKIFSGDGGHESTLAVEEGNRGRTFDGRFERDSRFISSSKGRV</sequence>
<proteinExistence type="predicted"/>
<dbReference type="Proteomes" id="UP000507245">
    <property type="component" value="Unassembled WGS sequence"/>
</dbReference>
<evidence type="ECO:0008006" key="5">
    <source>
        <dbReference type="Google" id="ProtNLM"/>
    </source>
</evidence>
<dbReference type="AlphaFoldDB" id="A0A6J5WQL1"/>
<accession>A0A6J5WQL1</accession>
<dbReference type="EMBL" id="CAEKDK010000003">
    <property type="protein sequence ID" value="CAB4273488.1"/>
    <property type="molecule type" value="Genomic_DNA"/>
</dbReference>
<reference evidence="2 3" key="2">
    <citation type="submission" date="2020-05" db="EMBL/GenBank/DDBJ databases">
        <authorList>
            <person name="Campoy J."/>
            <person name="Schneeberger K."/>
            <person name="Spophaly S."/>
        </authorList>
    </citation>
    <scope>NUCLEOTIDE SEQUENCE [LARGE SCALE GENOMIC DNA]</scope>
    <source>
        <strain evidence="2">PruArmRojPasFocal</strain>
    </source>
</reference>
<gene>
    <name evidence="1" type="ORF">CURHAP_LOCUS21264</name>
    <name evidence="2" type="ORF">ORAREDHAP_LOCUS21167</name>
</gene>
<reference evidence="4" key="1">
    <citation type="journal article" date="2020" name="Genome Biol.">
        <title>Gamete binning: chromosome-level and haplotype-resolved genome assembly enabled by high-throughput single-cell sequencing of gamete genomes.</title>
        <authorList>
            <person name="Campoy J.A."/>
            <person name="Sun H."/>
            <person name="Goel M."/>
            <person name="Jiao W.-B."/>
            <person name="Folz-Donahue K."/>
            <person name="Wang N."/>
            <person name="Rubio M."/>
            <person name="Liu C."/>
            <person name="Kukat C."/>
            <person name="Ruiz D."/>
            <person name="Huettel B."/>
            <person name="Schneeberger K."/>
        </authorList>
    </citation>
    <scope>NUCLEOTIDE SEQUENCE [LARGE SCALE GENOMIC DNA]</scope>
    <source>
        <strain evidence="4">cv. Rojo Pasion</strain>
    </source>
</reference>
<evidence type="ECO:0000313" key="3">
    <source>
        <dbReference type="Proteomes" id="UP000507222"/>
    </source>
</evidence>
<dbReference type="EMBL" id="CAEKKB010000003">
    <property type="protein sequence ID" value="CAB4304020.1"/>
    <property type="molecule type" value="Genomic_DNA"/>
</dbReference>
<keyword evidence="4" id="KW-1185">Reference proteome</keyword>
<organism evidence="2 4">
    <name type="scientific">Prunus armeniaca</name>
    <name type="common">Apricot</name>
    <name type="synonym">Armeniaca vulgaris</name>
    <dbReference type="NCBI Taxonomy" id="36596"/>
    <lineage>
        <taxon>Eukaryota</taxon>
        <taxon>Viridiplantae</taxon>
        <taxon>Streptophyta</taxon>
        <taxon>Embryophyta</taxon>
        <taxon>Tracheophyta</taxon>
        <taxon>Spermatophyta</taxon>
        <taxon>Magnoliopsida</taxon>
        <taxon>eudicotyledons</taxon>
        <taxon>Gunneridae</taxon>
        <taxon>Pentapetalae</taxon>
        <taxon>rosids</taxon>
        <taxon>fabids</taxon>
        <taxon>Rosales</taxon>
        <taxon>Rosaceae</taxon>
        <taxon>Amygdaloideae</taxon>
        <taxon>Amygdaleae</taxon>
        <taxon>Prunus</taxon>
    </lineage>
</organism>
<evidence type="ECO:0000313" key="2">
    <source>
        <dbReference type="EMBL" id="CAB4304020.1"/>
    </source>
</evidence>
<evidence type="ECO:0000313" key="4">
    <source>
        <dbReference type="Proteomes" id="UP000507245"/>
    </source>
</evidence>
<name>A0A6J5WQL1_PRUAR</name>
<dbReference type="Proteomes" id="UP000507222">
    <property type="component" value="Unassembled WGS sequence"/>
</dbReference>
<protein>
    <recommendedName>
        <fullName evidence="5">Reverse transcriptase Ty1/copia-type domain-containing protein</fullName>
    </recommendedName>
</protein>
<evidence type="ECO:0000313" key="1">
    <source>
        <dbReference type="EMBL" id="CAB4273488.1"/>
    </source>
</evidence>
<dbReference type="OrthoDB" id="1434153at2759"/>
<dbReference type="Pfam" id="PF14223">
    <property type="entry name" value="Retrotran_gag_2"/>
    <property type="match status" value="1"/>
</dbReference>